<proteinExistence type="predicted"/>
<sequence length="105" mass="12649">MELRIELMWLGLLLQVGRLVWLERVEQMTWRGRRSGLHTLLVLTLQQRARAKHCLRWLLHRRLLLLQGWLWLLMLLLLMLLWEVDDVRGVGTLHRMPLGNEVGRR</sequence>
<dbReference type="InParanoid" id="A0A0D2WTR4"/>
<name>A0A0D2WTR4_CAPO3</name>
<evidence type="ECO:0000256" key="1">
    <source>
        <dbReference type="SAM" id="Phobius"/>
    </source>
</evidence>
<dbReference type="EMBL" id="KE346368">
    <property type="protein sequence ID" value="KJE95093.1"/>
    <property type="molecule type" value="Genomic_DNA"/>
</dbReference>
<keyword evidence="1" id="KW-1133">Transmembrane helix</keyword>
<keyword evidence="3" id="KW-1185">Reference proteome</keyword>
<evidence type="ECO:0000313" key="2">
    <source>
        <dbReference type="EMBL" id="KJE95093.1"/>
    </source>
</evidence>
<reference evidence="3" key="1">
    <citation type="submission" date="2011-02" db="EMBL/GenBank/DDBJ databases">
        <title>The Genome Sequence of Capsaspora owczarzaki ATCC 30864.</title>
        <authorList>
            <person name="Russ C."/>
            <person name="Cuomo C."/>
            <person name="Burger G."/>
            <person name="Gray M.W."/>
            <person name="Holland P.W.H."/>
            <person name="King N."/>
            <person name="Lang F.B.F."/>
            <person name="Roger A.J."/>
            <person name="Ruiz-Trillo I."/>
            <person name="Young S.K."/>
            <person name="Zeng Q."/>
            <person name="Gargeya S."/>
            <person name="Alvarado L."/>
            <person name="Berlin A."/>
            <person name="Chapman S.B."/>
            <person name="Chen Z."/>
            <person name="Freedman E."/>
            <person name="Gellesch M."/>
            <person name="Goldberg J."/>
            <person name="Griggs A."/>
            <person name="Gujja S."/>
            <person name="Heilman E."/>
            <person name="Heiman D."/>
            <person name="Howarth C."/>
            <person name="Mehta T."/>
            <person name="Neiman D."/>
            <person name="Pearson M."/>
            <person name="Roberts A."/>
            <person name="Saif S."/>
            <person name="Shea T."/>
            <person name="Shenoy N."/>
            <person name="Sisk P."/>
            <person name="Stolte C."/>
            <person name="Sykes S."/>
            <person name="White J."/>
            <person name="Yandava C."/>
            <person name="Haas B."/>
            <person name="Nusbaum C."/>
            <person name="Birren B."/>
        </authorList>
    </citation>
    <scope>NUCLEOTIDE SEQUENCE</scope>
    <source>
        <strain evidence="3">ATCC 30864</strain>
    </source>
</reference>
<dbReference type="Proteomes" id="UP000008743">
    <property type="component" value="Unassembled WGS sequence"/>
</dbReference>
<feature type="transmembrane region" description="Helical" evidence="1">
    <location>
        <begin position="63"/>
        <end position="82"/>
    </location>
</feature>
<evidence type="ECO:0000313" key="3">
    <source>
        <dbReference type="Proteomes" id="UP000008743"/>
    </source>
</evidence>
<protein>
    <submittedName>
        <fullName evidence="2">Uncharacterized protein</fullName>
    </submittedName>
</protein>
<keyword evidence="1" id="KW-0472">Membrane</keyword>
<dbReference type="AlphaFoldDB" id="A0A0D2WTR4"/>
<gene>
    <name evidence="2" type="ORF">CAOG_009872</name>
</gene>
<accession>A0A0D2WTR4</accession>
<keyword evidence="1" id="KW-0812">Transmembrane</keyword>
<organism evidence="2 3">
    <name type="scientific">Capsaspora owczarzaki (strain ATCC 30864)</name>
    <dbReference type="NCBI Taxonomy" id="595528"/>
    <lineage>
        <taxon>Eukaryota</taxon>
        <taxon>Filasterea</taxon>
        <taxon>Capsaspora</taxon>
    </lineage>
</organism>